<dbReference type="Gene3D" id="2.130.10.10">
    <property type="entry name" value="YVTN repeat-like/Quinoprotein amine dehydrogenase"/>
    <property type="match status" value="2"/>
</dbReference>
<reference evidence="6" key="1">
    <citation type="submission" date="2021-01" db="EMBL/GenBank/DDBJ databases">
        <authorList>
            <person name="Corre E."/>
            <person name="Pelletier E."/>
            <person name="Niang G."/>
            <person name="Scheremetjew M."/>
            <person name="Finn R."/>
            <person name="Kale V."/>
            <person name="Holt S."/>
            <person name="Cochrane G."/>
            <person name="Meng A."/>
            <person name="Brown T."/>
            <person name="Cohen L."/>
        </authorList>
    </citation>
    <scope>NUCLEOTIDE SEQUENCE</scope>
    <source>
        <strain evidence="6">GSO104</strain>
    </source>
</reference>
<feature type="region of interest" description="Disordered" evidence="4">
    <location>
        <begin position="17"/>
        <end position="38"/>
    </location>
</feature>
<dbReference type="EMBL" id="HBNS01014645">
    <property type="protein sequence ID" value="CAE4601236.1"/>
    <property type="molecule type" value="Transcribed_RNA"/>
</dbReference>
<feature type="compositionally biased region" description="Basic and acidic residues" evidence="4">
    <location>
        <begin position="563"/>
        <end position="590"/>
    </location>
</feature>
<dbReference type="InterPro" id="IPR001680">
    <property type="entry name" value="WD40_rpt"/>
</dbReference>
<gene>
    <name evidence="5" type="ORF">DBRI00130_LOCUS11780</name>
    <name evidence="6" type="ORF">DBRI00130_LOCUS11781</name>
</gene>
<accession>A0A6V2E1R4</accession>
<dbReference type="PANTHER" id="PTHR19857:SF8">
    <property type="entry name" value="ANGIO-ASSOCIATED MIGRATORY CELL PROTEIN"/>
    <property type="match status" value="1"/>
</dbReference>
<feature type="region of interest" description="Disordered" evidence="4">
    <location>
        <begin position="563"/>
        <end position="600"/>
    </location>
</feature>
<dbReference type="SMART" id="SM00320">
    <property type="entry name" value="WD40"/>
    <property type="match status" value="2"/>
</dbReference>
<feature type="region of interest" description="Disordered" evidence="4">
    <location>
        <begin position="404"/>
        <end position="435"/>
    </location>
</feature>
<organism evidence="6">
    <name type="scientific">Ditylum brightwellii</name>
    <dbReference type="NCBI Taxonomy" id="49249"/>
    <lineage>
        <taxon>Eukaryota</taxon>
        <taxon>Sar</taxon>
        <taxon>Stramenopiles</taxon>
        <taxon>Ochrophyta</taxon>
        <taxon>Bacillariophyta</taxon>
        <taxon>Mediophyceae</taxon>
        <taxon>Lithodesmiophycidae</taxon>
        <taxon>Lithodesmiales</taxon>
        <taxon>Lithodesmiaceae</taxon>
        <taxon>Ditylum</taxon>
    </lineage>
</organism>
<dbReference type="PROSITE" id="PS50294">
    <property type="entry name" value="WD_REPEATS_REGION"/>
    <property type="match status" value="1"/>
</dbReference>
<feature type="compositionally biased region" description="Basic and acidic residues" evidence="4">
    <location>
        <begin position="413"/>
        <end position="422"/>
    </location>
</feature>
<evidence type="ECO:0000256" key="4">
    <source>
        <dbReference type="SAM" id="MobiDB-lite"/>
    </source>
</evidence>
<keyword evidence="2" id="KW-0677">Repeat</keyword>
<dbReference type="AlphaFoldDB" id="A0A6V2E1R4"/>
<evidence type="ECO:0000313" key="6">
    <source>
        <dbReference type="EMBL" id="CAE4601238.1"/>
    </source>
</evidence>
<proteinExistence type="predicted"/>
<evidence type="ECO:0000313" key="5">
    <source>
        <dbReference type="EMBL" id="CAE4601236.1"/>
    </source>
</evidence>
<feature type="compositionally biased region" description="Polar residues" evidence="4">
    <location>
        <begin position="192"/>
        <end position="205"/>
    </location>
</feature>
<feature type="compositionally biased region" description="Polar residues" evidence="4">
    <location>
        <begin position="423"/>
        <end position="435"/>
    </location>
</feature>
<keyword evidence="1 3" id="KW-0853">WD repeat</keyword>
<dbReference type="PROSITE" id="PS50082">
    <property type="entry name" value="WD_REPEATS_2"/>
    <property type="match status" value="1"/>
</dbReference>
<feature type="region of interest" description="Disordered" evidence="4">
    <location>
        <begin position="188"/>
        <end position="208"/>
    </location>
</feature>
<dbReference type="EMBL" id="HBNS01014646">
    <property type="protein sequence ID" value="CAE4601238.1"/>
    <property type="molecule type" value="Transcribed_RNA"/>
</dbReference>
<feature type="repeat" description="WD" evidence="3">
    <location>
        <begin position="521"/>
        <end position="552"/>
    </location>
</feature>
<sequence length="649" mass="71744">MAASFIAESSLHSDPITASSSLRTADTDSDENKNVESSLLSEETAKIFESLRTRKRQLQIIQTINNLRQSKCTIHNRIYLKDYVRRVAMLQNPPHLPLSSSSPSPKLAVCGGSRGGLYLLDLHHHKPSSSSSDSKYEYNNVLDSIQDAHNAQGEGTMSSYMNKILYGNFDGGGVVSLAMGQFVFQNKDEGESTSNNKQQQETWVASSGREGGASVWRIITKAHDKDINHPPTIKFSERIRLDGLSIFSSSNNSRNKTEMKDINDEEVLVTCLSFDDTNKLWVGCADGKIRVYQFSPSLSVPTLIKTFPVMPSSSSSPPPILDLFLSNELGCGACVTAASSPQSQSSPFNGTSRYCGTVHLFSLLVDDQNNKNDSMPFDTMKVKMIQPFRNAVHARSVCIVRNDVDGEGDEDEGQRRRTDSAFKKQSGSESSSADSNVYAGKWSLICGGSDGSLYRICLNVTPEQTQMSKRKFSILWPNPFFDVDLDILQNTEKQQLQNNHTSIQKATAMTAISPFTKHKMKLSHTGPVMRLIPHPSGGVFVSGGQDGTLRVWRCSAINNKDINSKKDTNNHDDTEETKKGNQFVWKEHPPPKTTPSSSLSSYTQKSLLPLPTCCYALFGYKFWLGSICTDGFYLVSDGTDDCVIVRDYS</sequence>
<name>A0A6V2E1R4_9STRA</name>
<evidence type="ECO:0000256" key="2">
    <source>
        <dbReference type="ARBA" id="ARBA00022737"/>
    </source>
</evidence>
<dbReference type="InterPro" id="IPR051179">
    <property type="entry name" value="WD_repeat_multifunction"/>
</dbReference>
<evidence type="ECO:0000256" key="3">
    <source>
        <dbReference type="PROSITE-ProRule" id="PRU00221"/>
    </source>
</evidence>
<protein>
    <submittedName>
        <fullName evidence="6">Uncharacterized protein</fullName>
    </submittedName>
</protein>
<evidence type="ECO:0000256" key="1">
    <source>
        <dbReference type="ARBA" id="ARBA00022574"/>
    </source>
</evidence>
<dbReference type="PANTHER" id="PTHR19857">
    <property type="entry name" value="MITOCHONDRIAL DIVISION PROTEIN 1-RELATED"/>
    <property type="match status" value="1"/>
</dbReference>
<dbReference type="InterPro" id="IPR015943">
    <property type="entry name" value="WD40/YVTN_repeat-like_dom_sf"/>
</dbReference>
<dbReference type="InterPro" id="IPR036322">
    <property type="entry name" value="WD40_repeat_dom_sf"/>
</dbReference>
<dbReference type="Pfam" id="PF00400">
    <property type="entry name" value="WD40"/>
    <property type="match status" value="2"/>
</dbReference>
<dbReference type="SUPFAM" id="SSF50978">
    <property type="entry name" value="WD40 repeat-like"/>
    <property type="match status" value="1"/>
</dbReference>